<accession>A0ABY2A5U8</accession>
<dbReference type="PANTHER" id="PTHR43045:SF1">
    <property type="entry name" value="SHIKIMATE TRANSPORTER"/>
    <property type="match status" value="1"/>
</dbReference>
<organism evidence="9 10">
    <name type="scientific">Kribbella speibonae</name>
    <dbReference type="NCBI Taxonomy" id="1572660"/>
    <lineage>
        <taxon>Bacteria</taxon>
        <taxon>Bacillati</taxon>
        <taxon>Actinomycetota</taxon>
        <taxon>Actinomycetes</taxon>
        <taxon>Propionibacteriales</taxon>
        <taxon>Kribbellaceae</taxon>
        <taxon>Kribbella</taxon>
    </lineage>
</organism>
<proteinExistence type="predicted"/>
<feature type="domain" description="Major facilitator superfamily (MFS) profile" evidence="8">
    <location>
        <begin position="17"/>
        <end position="428"/>
    </location>
</feature>
<keyword evidence="4 7" id="KW-0812">Transmembrane</keyword>
<dbReference type="PANTHER" id="PTHR43045">
    <property type="entry name" value="SHIKIMATE TRANSPORTER"/>
    <property type="match status" value="1"/>
</dbReference>
<dbReference type="InterPro" id="IPR036259">
    <property type="entry name" value="MFS_trans_sf"/>
</dbReference>
<dbReference type="InterPro" id="IPR020846">
    <property type="entry name" value="MFS_dom"/>
</dbReference>
<evidence type="ECO:0000256" key="4">
    <source>
        <dbReference type="ARBA" id="ARBA00022692"/>
    </source>
</evidence>
<dbReference type="Pfam" id="PF07690">
    <property type="entry name" value="MFS_1"/>
    <property type="match status" value="1"/>
</dbReference>
<evidence type="ECO:0000256" key="2">
    <source>
        <dbReference type="ARBA" id="ARBA00022448"/>
    </source>
</evidence>
<keyword evidence="5 7" id="KW-1133">Transmembrane helix</keyword>
<reference evidence="9 10" key="1">
    <citation type="submission" date="2019-02" db="EMBL/GenBank/DDBJ databases">
        <title>Kribbella capetownensis sp. nov. and Kribbella speibonae sp. nov., isolated from soil.</title>
        <authorList>
            <person name="Curtis S.M."/>
            <person name="Norton I."/>
            <person name="Everest G.J."/>
            <person name="Meyers P.R."/>
        </authorList>
    </citation>
    <scope>NUCLEOTIDE SEQUENCE [LARGE SCALE GENOMIC DNA]</scope>
    <source>
        <strain evidence="9 10">SK5</strain>
    </source>
</reference>
<evidence type="ECO:0000313" key="9">
    <source>
        <dbReference type="EMBL" id="TCC23969.1"/>
    </source>
</evidence>
<evidence type="ECO:0000256" key="7">
    <source>
        <dbReference type="SAM" id="Phobius"/>
    </source>
</evidence>
<feature type="transmembrane region" description="Helical" evidence="7">
    <location>
        <begin position="121"/>
        <end position="143"/>
    </location>
</feature>
<keyword evidence="2" id="KW-0813">Transport</keyword>
<dbReference type="CDD" id="cd17369">
    <property type="entry name" value="MFS_ShiA_like"/>
    <property type="match status" value="1"/>
</dbReference>
<name>A0ABY2A5U8_9ACTN</name>
<feature type="transmembrane region" description="Helical" evidence="7">
    <location>
        <begin position="244"/>
        <end position="268"/>
    </location>
</feature>
<dbReference type="InterPro" id="IPR005829">
    <property type="entry name" value="Sugar_transporter_CS"/>
</dbReference>
<protein>
    <submittedName>
        <fullName evidence="9">MFS transporter</fullName>
    </submittedName>
</protein>
<feature type="transmembrane region" description="Helical" evidence="7">
    <location>
        <begin position="60"/>
        <end position="78"/>
    </location>
</feature>
<sequence>MSSAPPSPPDRRGLHKAFAASLSGTSLEWYDFAVYSSAAALVFGDLFFPGSEPLTGTLQAFATYAVGYVARPLGGIFFGRLGDVIGRKRVLVATLLLIGVATFCIGLLPTHAQAGALAPTLLVVLRFAQGVGVGGEWGGAVLLSSEFSEAGQRGFWASAAQVGPPLGTLLANGVLAVLAGALSEDAFLSWGWRVAFLLSAVLVAFGLLIRSRLEETPVFRELEARGDRPTAPVSEVLRTQTRPLVAAILARVGPDVLYAMFAVFVLTYATKELGMSRGEAVTAVLVGSALQVVMIPWSGWLSDRYGRRTVYAIGAVGGAVWSVVFFAMASSLATVLPGVVIGLVFHSLMYGPQAAFVSEQFTARLRYTGSSLAYTFAGVIGGALAPLAFTYFLAKAGTGYVIAAYIIVACSITLVGLRLGRAVREESLAVSPA</sequence>
<feature type="transmembrane region" description="Helical" evidence="7">
    <location>
        <begin position="334"/>
        <end position="351"/>
    </location>
</feature>
<feature type="transmembrane region" description="Helical" evidence="7">
    <location>
        <begin position="372"/>
        <end position="394"/>
    </location>
</feature>
<feature type="transmembrane region" description="Helical" evidence="7">
    <location>
        <begin position="309"/>
        <end position="328"/>
    </location>
</feature>
<dbReference type="EMBL" id="SJJY01000003">
    <property type="protein sequence ID" value="TCC23969.1"/>
    <property type="molecule type" value="Genomic_DNA"/>
</dbReference>
<evidence type="ECO:0000256" key="6">
    <source>
        <dbReference type="ARBA" id="ARBA00023136"/>
    </source>
</evidence>
<dbReference type="PROSITE" id="PS50850">
    <property type="entry name" value="MFS"/>
    <property type="match status" value="1"/>
</dbReference>
<feature type="transmembrane region" description="Helical" evidence="7">
    <location>
        <begin position="155"/>
        <end position="178"/>
    </location>
</feature>
<evidence type="ECO:0000256" key="1">
    <source>
        <dbReference type="ARBA" id="ARBA00004651"/>
    </source>
</evidence>
<evidence type="ECO:0000256" key="3">
    <source>
        <dbReference type="ARBA" id="ARBA00022475"/>
    </source>
</evidence>
<evidence type="ECO:0000313" key="10">
    <source>
        <dbReference type="Proteomes" id="UP000292385"/>
    </source>
</evidence>
<keyword evidence="3" id="KW-1003">Cell membrane</keyword>
<dbReference type="SUPFAM" id="SSF103473">
    <property type="entry name" value="MFS general substrate transporter"/>
    <property type="match status" value="1"/>
</dbReference>
<keyword evidence="6 7" id="KW-0472">Membrane</keyword>
<dbReference type="Gene3D" id="1.20.1250.20">
    <property type="entry name" value="MFS general substrate transporter like domains"/>
    <property type="match status" value="2"/>
</dbReference>
<comment type="caution">
    <text evidence="9">The sequence shown here is derived from an EMBL/GenBank/DDBJ whole genome shotgun (WGS) entry which is preliminary data.</text>
</comment>
<evidence type="ECO:0000259" key="8">
    <source>
        <dbReference type="PROSITE" id="PS50850"/>
    </source>
</evidence>
<dbReference type="Proteomes" id="UP000292385">
    <property type="component" value="Unassembled WGS sequence"/>
</dbReference>
<comment type="subcellular location">
    <subcellularLocation>
        <location evidence="1">Cell membrane</location>
        <topology evidence="1">Multi-pass membrane protein</topology>
    </subcellularLocation>
</comment>
<gene>
    <name evidence="9" type="ORF">E0H58_18065</name>
</gene>
<dbReference type="InterPro" id="IPR011701">
    <property type="entry name" value="MFS"/>
</dbReference>
<feature type="transmembrane region" description="Helical" evidence="7">
    <location>
        <begin position="400"/>
        <end position="419"/>
    </location>
</feature>
<dbReference type="PROSITE" id="PS00216">
    <property type="entry name" value="SUGAR_TRANSPORT_1"/>
    <property type="match status" value="1"/>
</dbReference>
<evidence type="ECO:0000256" key="5">
    <source>
        <dbReference type="ARBA" id="ARBA00022989"/>
    </source>
</evidence>
<feature type="transmembrane region" description="Helical" evidence="7">
    <location>
        <begin position="190"/>
        <end position="209"/>
    </location>
</feature>
<keyword evidence="10" id="KW-1185">Reference proteome</keyword>
<feature type="transmembrane region" description="Helical" evidence="7">
    <location>
        <begin position="280"/>
        <end position="297"/>
    </location>
</feature>
<feature type="transmembrane region" description="Helical" evidence="7">
    <location>
        <begin position="90"/>
        <end position="109"/>
    </location>
</feature>